<organism evidence="3 4">
    <name type="scientific">Gnomoniopsis smithogilvyi</name>
    <dbReference type="NCBI Taxonomy" id="1191159"/>
    <lineage>
        <taxon>Eukaryota</taxon>
        <taxon>Fungi</taxon>
        <taxon>Dikarya</taxon>
        <taxon>Ascomycota</taxon>
        <taxon>Pezizomycotina</taxon>
        <taxon>Sordariomycetes</taxon>
        <taxon>Sordariomycetidae</taxon>
        <taxon>Diaporthales</taxon>
        <taxon>Gnomoniaceae</taxon>
        <taxon>Gnomoniopsis</taxon>
    </lineage>
</organism>
<evidence type="ECO:0000313" key="3">
    <source>
        <dbReference type="EMBL" id="KAJ4387279.1"/>
    </source>
</evidence>
<feature type="compositionally biased region" description="Low complexity" evidence="2">
    <location>
        <begin position="17"/>
        <end position="33"/>
    </location>
</feature>
<accession>A0A9W8YKN3</accession>
<evidence type="ECO:0000256" key="1">
    <source>
        <dbReference type="SAM" id="Coils"/>
    </source>
</evidence>
<feature type="region of interest" description="Disordered" evidence="2">
    <location>
        <begin position="1"/>
        <end position="33"/>
    </location>
</feature>
<name>A0A9W8YKN3_9PEZI</name>
<sequence>MSPHTPNTISTPKKANTSLPTHSTTTSTSPASPQTIEKILRLCPTSFSFPRQPLFTSPNRDTIHRALGAVNRKGRVGNHPTVLKRVTLLFRLALQTHIFYPSFDVESKKFWTTVLSDVREGEPFVAQELRSAQALAEVVSVYTQAYANRHGEGDDEGEEHDNGFQAGFELLTPNKRQLDPKKTLISLVRVWAELFRTHKAKKSLPKTIGHEPTNTAINKPPQALYPEQLPNESDAAYIDRLKISMKAMATAEKAAQDEITELRRRQAMADEYNKNHNIRLHATLDRMDARLKQTERELRLERMGAGGEDDPWVPFRDYAYQLDGTC</sequence>
<evidence type="ECO:0000256" key="2">
    <source>
        <dbReference type="SAM" id="MobiDB-lite"/>
    </source>
</evidence>
<feature type="compositionally biased region" description="Polar residues" evidence="2">
    <location>
        <begin position="1"/>
        <end position="16"/>
    </location>
</feature>
<keyword evidence="4" id="KW-1185">Reference proteome</keyword>
<feature type="coiled-coil region" evidence="1">
    <location>
        <begin position="245"/>
        <end position="297"/>
    </location>
</feature>
<comment type="caution">
    <text evidence="3">The sequence shown here is derived from an EMBL/GenBank/DDBJ whole genome shotgun (WGS) entry which is preliminary data.</text>
</comment>
<reference evidence="3" key="1">
    <citation type="submission" date="2022-10" db="EMBL/GenBank/DDBJ databases">
        <title>Tapping the CABI collections for fungal endophytes: first genome assemblies for Collariella, Neodidymelliopsis, Ascochyta clinopodiicola, Didymella pomorum, Didymosphaeria variabile, Neocosmospora piperis and Neocucurbitaria cava.</title>
        <authorList>
            <person name="Hill R."/>
        </authorList>
    </citation>
    <scope>NUCLEOTIDE SEQUENCE</scope>
    <source>
        <strain evidence="3">IMI 355082</strain>
    </source>
</reference>
<protein>
    <submittedName>
        <fullName evidence="3">Uncharacterized protein</fullName>
    </submittedName>
</protein>
<evidence type="ECO:0000313" key="4">
    <source>
        <dbReference type="Proteomes" id="UP001140453"/>
    </source>
</evidence>
<dbReference type="EMBL" id="JAPEVB010000005">
    <property type="protein sequence ID" value="KAJ4387279.1"/>
    <property type="molecule type" value="Genomic_DNA"/>
</dbReference>
<gene>
    <name evidence="3" type="ORF">N0V93_007868</name>
</gene>
<dbReference type="AlphaFoldDB" id="A0A9W8YKN3"/>
<keyword evidence="1" id="KW-0175">Coiled coil</keyword>
<feature type="region of interest" description="Disordered" evidence="2">
    <location>
        <begin position="205"/>
        <end position="227"/>
    </location>
</feature>
<proteinExistence type="predicted"/>
<dbReference type="Proteomes" id="UP001140453">
    <property type="component" value="Unassembled WGS sequence"/>
</dbReference>